<reference evidence="2" key="1">
    <citation type="submission" date="2020-02" db="EMBL/GenBank/DDBJ databases">
        <authorList>
            <person name="Meier V. D."/>
        </authorList>
    </citation>
    <scope>NUCLEOTIDE SEQUENCE</scope>
    <source>
        <strain evidence="2">AVDCRST_MAG05</strain>
    </source>
</reference>
<feature type="compositionally biased region" description="Basic residues" evidence="1">
    <location>
        <begin position="1"/>
        <end position="10"/>
    </location>
</feature>
<name>A0A6J4SK64_9ACTN</name>
<dbReference type="AlphaFoldDB" id="A0A6J4SK64"/>
<accession>A0A6J4SK64</accession>
<proteinExistence type="predicted"/>
<feature type="region of interest" description="Disordered" evidence="1">
    <location>
        <begin position="1"/>
        <end position="23"/>
    </location>
</feature>
<dbReference type="EMBL" id="CADCVM010000223">
    <property type="protein sequence ID" value="CAA9495991.1"/>
    <property type="molecule type" value="Genomic_DNA"/>
</dbReference>
<gene>
    <name evidence="2" type="ORF">AVDCRST_MAG05-2144</name>
</gene>
<evidence type="ECO:0000256" key="1">
    <source>
        <dbReference type="SAM" id="MobiDB-lite"/>
    </source>
</evidence>
<sequence length="23" mass="2666">FRGRPRRAGRTRGERGRRAKAVV</sequence>
<protein>
    <submittedName>
        <fullName evidence="2">Uncharacterized protein</fullName>
    </submittedName>
</protein>
<feature type="non-terminal residue" evidence="2">
    <location>
        <position position="23"/>
    </location>
</feature>
<organism evidence="2">
    <name type="scientific">uncultured Rubrobacteraceae bacterium</name>
    <dbReference type="NCBI Taxonomy" id="349277"/>
    <lineage>
        <taxon>Bacteria</taxon>
        <taxon>Bacillati</taxon>
        <taxon>Actinomycetota</taxon>
        <taxon>Rubrobacteria</taxon>
        <taxon>Rubrobacterales</taxon>
        <taxon>Rubrobacteraceae</taxon>
        <taxon>environmental samples</taxon>
    </lineage>
</organism>
<feature type="non-terminal residue" evidence="2">
    <location>
        <position position="1"/>
    </location>
</feature>
<evidence type="ECO:0000313" key="2">
    <source>
        <dbReference type="EMBL" id="CAA9495991.1"/>
    </source>
</evidence>